<dbReference type="RefSeq" id="WP_301220415.1">
    <property type="nucleotide sequence ID" value="NZ_JAROCB010000005.1"/>
</dbReference>
<feature type="transmembrane region" description="Helical" evidence="1">
    <location>
        <begin position="45"/>
        <end position="63"/>
    </location>
</feature>
<keyword evidence="1" id="KW-0812">Transmembrane</keyword>
<evidence type="ECO:0000313" key="2">
    <source>
        <dbReference type="EMBL" id="MDN4599070.1"/>
    </source>
</evidence>
<proteinExistence type="predicted"/>
<keyword evidence="3" id="KW-1185">Reference proteome</keyword>
<dbReference type="Proteomes" id="UP001174210">
    <property type="component" value="Unassembled WGS sequence"/>
</dbReference>
<evidence type="ECO:0008006" key="4">
    <source>
        <dbReference type="Google" id="ProtNLM"/>
    </source>
</evidence>
<feature type="transmembrane region" description="Helical" evidence="1">
    <location>
        <begin position="158"/>
        <end position="179"/>
    </location>
</feature>
<feature type="transmembrane region" description="Helical" evidence="1">
    <location>
        <begin position="75"/>
        <end position="95"/>
    </location>
</feature>
<evidence type="ECO:0000256" key="1">
    <source>
        <dbReference type="SAM" id="Phobius"/>
    </source>
</evidence>
<evidence type="ECO:0000313" key="3">
    <source>
        <dbReference type="Proteomes" id="UP001174210"/>
    </source>
</evidence>
<dbReference type="EMBL" id="JAROCB010000005">
    <property type="protein sequence ID" value="MDN4599070.1"/>
    <property type="molecule type" value="Genomic_DNA"/>
</dbReference>
<reference evidence="2" key="1">
    <citation type="submission" date="2023-03" db="EMBL/GenBank/DDBJ databases">
        <title>MT1 and MT2 Draft Genomes of Novel Species.</title>
        <authorList>
            <person name="Venkateswaran K."/>
        </authorList>
    </citation>
    <scope>NUCLEOTIDE SEQUENCE</scope>
    <source>
        <strain evidence="2">F6_8S_P_1A</strain>
    </source>
</reference>
<name>A0ABT8J1W5_9MICO</name>
<accession>A0ABT8J1W5</accession>
<keyword evidence="1" id="KW-1133">Transmembrane helix</keyword>
<feature type="transmembrane region" description="Helical" evidence="1">
    <location>
        <begin position="101"/>
        <end position="122"/>
    </location>
</feature>
<keyword evidence="1" id="KW-0472">Membrane</keyword>
<comment type="caution">
    <text evidence="2">The sequence shown here is derived from an EMBL/GenBank/DDBJ whole genome shotgun (WGS) entry which is preliminary data.</text>
</comment>
<protein>
    <recommendedName>
        <fullName evidence="4">Integral membrane protein</fullName>
    </recommendedName>
</protein>
<sequence length="188" mass="19254">MTTTTPDTRPATIASALRALYFVRFGFAIVWAILIALTAASVTPLTASLLVLYPLFDVVAAVIDHRASRGTRSAGLLYVNMALSVLAAVGLVFAAGSGRSAVLLVWGLWAITAGVVQLIVGISRRSLGGQWPMILSGGISVFAGAGFALQSAGAGASLVSLAGYATLGGIFFLVSAIRLSRASKAEAR</sequence>
<feature type="transmembrane region" description="Helical" evidence="1">
    <location>
        <begin position="21"/>
        <end position="39"/>
    </location>
</feature>
<gene>
    <name evidence="2" type="ORF">P5G59_18105</name>
</gene>
<feature type="transmembrane region" description="Helical" evidence="1">
    <location>
        <begin position="134"/>
        <end position="152"/>
    </location>
</feature>
<organism evidence="2 3">
    <name type="scientific">Leifsonia virtsii</name>
    <dbReference type="NCBI Taxonomy" id="3035915"/>
    <lineage>
        <taxon>Bacteria</taxon>
        <taxon>Bacillati</taxon>
        <taxon>Actinomycetota</taxon>
        <taxon>Actinomycetes</taxon>
        <taxon>Micrococcales</taxon>
        <taxon>Microbacteriaceae</taxon>
        <taxon>Leifsonia</taxon>
    </lineage>
</organism>